<dbReference type="PANTHER" id="PTHR47514">
    <property type="entry name" value="TRANSKETOLASE N-TERMINAL SECTION-RELATED"/>
    <property type="match status" value="1"/>
</dbReference>
<keyword evidence="6" id="KW-1185">Reference proteome</keyword>
<dbReference type="CDD" id="cd02012">
    <property type="entry name" value="TPP_TK"/>
    <property type="match status" value="1"/>
</dbReference>
<dbReference type="Proteomes" id="UP000516117">
    <property type="component" value="Chromosome"/>
</dbReference>
<dbReference type="SUPFAM" id="SSF52518">
    <property type="entry name" value="Thiamin diphosphate-binding fold (THDP-binding)"/>
    <property type="match status" value="1"/>
</dbReference>
<dbReference type="Gene3D" id="3.40.50.970">
    <property type="match status" value="1"/>
</dbReference>
<dbReference type="InterPro" id="IPR005474">
    <property type="entry name" value="Transketolase_N"/>
</dbReference>
<evidence type="ECO:0000256" key="2">
    <source>
        <dbReference type="ARBA" id="ARBA00007131"/>
    </source>
</evidence>
<feature type="domain" description="Transketolase N-terminal" evidence="4">
    <location>
        <begin position="23"/>
        <end position="266"/>
    </location>
</feature>
<evidence type="ECO:0000313" key="5">
    <source>
        <dbReference type="EMBL" id="QNP57590.1"/>
    </source>
</evidence>
<evidence type="ECO:0000313" key="6">
    <source>
        <dbReference type="Proteomes" id="UP000516117"/>
    </source>
</evidence>
<reference evidence="5 6" key="1">
    <citation type="submission" date="2020-08" db="EMBL/GenBank/DDBJ databases">
        <title>Genome sequence of Tessaracoccus defluvii JCM 17540T.</title>
        <authorList>
            <person name="Hyun D.-W."/>
            <person name="Bae J.-W."/>
        </authorList>
    </citation>
    <scope>NUCLEOTIDE SEQUENCE [LARGE SCALE GENOMIC DNA]</scope>
    <source>
        <strain evidence="5 6">JCM 17540</strain>
    </source>
</reference>
<dbReference type="InterPro" id="IPR029061">
    <property type="entry name" value="THDP-binding"/>
</dbReference>
<gene>
    <name evidence="5" type="ORF">H9L22_11805</name>
</gene>
<evidence type="ECO:0000259" key="4">
    <source>
        <dbReference type="Pfam" id="PF00456"/>
    </source>
</evidence>
<protein>
    <submittedName>
        <fullName evidence="5">Transketolase</fullName>
    </submittedName>
</protein>
<sequence length="295" mass="31578">MRVLGRVPAGATDAEAEHHLELAATEVRRRAVQTVGAAKAGHLGGEFSITDTLVTLYLDVMNISPEQVDAGDPERDRLILSKGHAANALYTALAVGGYLHPEALRTFLQSESMLNGHPARNKIAAVEANTGPLGHGLPIAVGTAIAAVLDGSKRRTFVLLGDGELQEGSNWEAFMTAGHRRLSNLTAVIDRNRLQQGARVADTNDLEPLADKLVAFGWEVREVDGNDIAALRPALRVPGSDRPVAIIAHTDKGFPVSYMRDNVAWHHKVPTAEQVGIALAELDGILGRLEAKENN</sequence>
<dbReference type="AlphaFoldDB" id="A0A7H0HAM4"/>
<comment type="cofactor">
    <cofactor evidence="1">
        <name>thiamine diphosphate</name>
        <dbReference type="ChEBI" id="CHEBI:58937"/>
    </cofactor>
</comment>
<organism evidence="5 6">
    <name type="scientific">Tessaracoccus defluvii</name>
    <dbReference type="NCBI Taxonomy" id="1285901"/>
    <lineage>
        <taxon>Bacteria</taxon>
        <taxon>Bacillati</taxon>
        <taxon>Actinomycetota</taxon>
        <taxon>Actinomycetes</taxon>
        <taxon>Propionibacteriales</taxon>
        <taxon>Propionibacteriaceae</taxon>
        <taxon>Tessaracoccus</taxon>
    </lineage>
</organism>
<comment type="similarity">
    <text evidence="2">Belongs to the transketolase family.</text>
</comment>
<evidence type="ECO:0000256" key="3">
    <source>
        <dbReference type="ARBA" id="ARBA00023052"/>
    </source>
</evidence>
<keyword evidence="3" id="KW-0786">Thiamine pyrophosphate</keyword>
<proteinExistence type="inferred from homology"/>
<accession>A0A7H0HAM4</accession>
<dbReference type="Pfam" id="PF00456">
    <property type="entry name" value="Transketolase_N"/>
    <property type="match status" value="1"/>
</dbReference>
<evidence type="ECO:0000256" key="1">
    <source>
        <dbReference type="ARBA" id="ARBA00001964"/>
    </source>
</evidence>
<name>A0A7H0HAM4_9ACTN</name>
<dbReference type="GO" id="GO:0000287">
    <property type="term" value="F:magnesium ion binding"/>
    <property type="evidence" value="ECO:0007669"/>
    <property type="project" value="UniProtKB-ARBA"/>
</dbReference>
<dbReference type="EMBL" id="CP060789">
    <property type="protein sequence ID" value="QNP57590.1"/>
    <property type="molecule type" value="Genomic_DNA"/>
</dbReference>
<dbReference type="PANTHER" id="PTHR47514:SF1">
    <property type="entry name" value="TRANSKETOLASE N-TERMINAL SECTION-RELATED"/>
    <property type="match status" value="1"/>
</dbReference>
<dbReference type="KEGG" id="tdf:H9L22_11805"/>